<gene>
    <name evidence="1" type="ORF">TVY486_0700370</name>
</gene>
<dbReference type="AlphaFoldDB" id="G0TXK3"/>
<proteinExistence type="predicted"/>
<dbReference type="EMBL" id="HE573023">
    <property type="protein sequence ID" value="CCC48693.1"/>
    <property type="molecule type" value="Genomic_DNA"/>
</dbReference>
<dbReference type="VEuPathDB" id="TriTrypDB:TvY486_0700370"/>
<reference evidence="1" key="1">
    <citation type="journal article" date="2012" name="Proc. Natl. Acad. Sci. U.S.A.">
        <title>Antigenic diversity is generated by distinct evolutionary mechanisms in African trypanosome species.</title>
        <authorList>
            <person name="Jackson A.P."/>
            <person name="Berry A."/>
            <person name="Aslett M."/>
            <person name="Allison H.C."/>
            <person name="Burton P."/>
            <person name="Vavrova-Anderson J."/>
            <person name="Brown R."/>
            <person name="Browne H."/>
            <person name="Corton N."/>
            <person name="Hauser H."/>
            <person name="Gamble J."/>
            <person name="Gilderthorp R."/>
            <person name="Marcello L."/>
            <person name="McQuillan J."/>
            <person name="Otto T.D."/>
            <person name="Quail M.A."/>
            <person name="Sanders M.J."/>
            <person name="van Tonder A."/>
            <person name="Ginger M.L."/>
            <person name="Field M.C."/>
            <person name="Barry J.D."/>
            <person name="Hertz-Fowler C."/>
            <person name="Berriman M."/>
        </authorList>
    </citation>
    <scope>NUCLEOTIDE SEQUENCE</scope>
    <source>
        <strain evidence="1">Y486</strain>
    </source>
</reference>
<name>G0TXK3_TRYVY</name>
<sequence>MMTGIWMSALGQLQRLSWDLGQVPTACQWLCFFAACSAHPVAKASGCSFASMSPSGHSGGGKAERNSAASASTLTLPLPLPRHVRTLIAESVIDAVRLARLQQLFVSPNGIVQAAYQESSGMGKESALTSIDDTEDVTRCKIPVDVCGVFLCRGAAWGREMKRSGALQSDLQSVLCAWCISHETPQSTEQLHRWLCEVTKVLHYFLLQSQVMSDEEEGVDARMYLEYPNLLSVLHHSLYALFGRARSTTVASGSQYDTHHHQEAALLSLWLLKEYVSNTRGSGLPQAAPTSGVYTGTHIFTSMLRETQQLLAFGQGTRVWLLDLPAFLKTNAEAARASTQLLENSTALESQLKESPVCQLARETVPRTEVVPNIGTLFVDPHRTADASTLRAMSDELSRIALGSRGM</sequence>
<protein>
    <submittedName>
        <fullName evidence="1">Uncharacterized protein</fullName>
    </submittedName>
</protein>
<organism evidence="1">
    <name type="scientific">Trypanosoma vivax (strain Y486)</name>
    <dbReference type="NCBI Taxonomy" id="1055687"/>
    <lineage>
        <taxon>Eukaryota</taxon>
        <taxon>Discoba</taxon>
        <taxon>Euglenozoa</taxon>
        <taxon>Kinetoplastea</taxon>
        <taxon>Metakinetoplastina</taxon>
        <taxon>Trypanosomatida</taxon>
        <taxon>Trypanosomatidae</taxon>
        <taxon>Trypanosoma</taxon>
        <taxon>Duttonella</taxon>
    </lineage>
</organism>
<accession>G0TXK3</accession>
<evidence type="ECO:0000313" key="1">
    <source>
        <dbReference type="EMBL" id="CCC48693.1"/>
    </source>
</evidence>